<proteinExistence type="predicted"/>
<accession>A0ABS9P9J2</accession>
<dbReference type="Proteomes" id="UP000814385">
    <property type="component" value="Unassembled WGS sequence"/>
</dbReference>
<dbReference type="RefSeq" id="WP_238977586.1">
    <property type="nucleotide sequence ID" value="NZ_JABFUC010000008.1"/>
</dbReference>
<name>A0ABS9P9J2_9GAMM</name>
<dbReference type="Gene3D" id="3.30.565.10">
    <property type="entry name" value="Histidine kinase-like ATPase, C-terminal domain"/>
    <property type="match status" value="1"/>
</dbReference>
<keyword evidence="2" id="KW-1185">Reference proteome</keyword>
<comment type="caution">
    <text evidence="1">The sequence shown here is derived from an EMBL/GenBank/DDBJ whole genome shotgun (WGS) entry which is preliminary data.</text>
</comment>
<organism evidence="1 2">
    <name type="scientific">Billgrantia campisalis</name>
    <dbReference type="NCBI Taxonomy" id="74661"/>
    <lineage>
        <taxon>Bacteria</taxon>
        <taxon>Pseudomonadati</taxon>
        <taxon>Pseudomonadota</taxon>
        <taxon>Gammaproteobacteria</taxon>
        <taxon>Oceanospirillales</taxon>
        <taxon>Halomonadaceae</taxon>
        <taxon>Billgrantia</taxon>
    </lineage>
</organism>
<evidence type="ECO:0000313" key="1">
    <source>
        <dbReference type="EMBL" id="MCG6658445.1"/>
    </source>
</evidence>
<sequence>MEQDDKIDASPTKKFFVDMLTRDIDLYDAILDLLDNCVDGVHRATKEHHDTERPYDGYWAEIHISDKSFTIKDNCGGIPRSLAKDYAFRMGRPDGRLDNDGRTVGIYGIGMKRAIFKMGSKATVRTKHNNDEYEVSISPEWLNNEKNWDLKFESGGGALEESGTCIEITNLHRQISEKFSDSDGVKIDLHKAISTHYTYIINKGLSIRVCGERVEPKPLTVLASEFKNYCKRSINPILCS</sequence>
<reference evidence="1 2" key="1">
    <citation type="submission" date="2020-05" db="EMBL/GenBank/DDBJ databases">
        <title>Comparative genomic analysis of denitrifying bacteria from Halomonas genus.</title>
        <authorList>
            <person name="Wang L."/>
            <person name="Shao Z."/>
        </authorList>
    </citation>
    <scope>NUCLEOTIDE SEQUENCE [LARGE SCALE GENOMIC DNA]</scope>
    <source>
        <strain evidence="1 2">A4</strain>
    </source>
</reference>
<dbReference type="SUPFAM" id="SSF55874">
    <property type="entry name" value="ATPase domain of HSP90 chaperone/DNA topoisomerase II/histidine kinase"/>
    <property type="match status" value="1"/>
</dbReference>
<evidence type="ECO:0000313" key="2">
    <source>
        <dbReference type="Proteomes" id="UP000814385"/>
    </source>
</evidence>
<gene>
    <name evidence="1" type="ORF">HOP52_11845</name>
</gene>
<dbReference type="InterPro" id="IPR036890">
    <property type="entry name" value="HATPase_C_sf"/>
</dbReference>
<dbReference type="EMBL" id="JABFUC010000008">
    <property type="protein sequence ID" value="MCG6658445.1"/>
    <property type="molecule type" value="Genomic_DNA"/>
</dbReference>
<dbReference type="Pfam" id="PF13589">
    <property type="entry name" value="HATPase_c_3"/>
    <property type="match status" value="1"/>
</dbReference>
<protein>
    <submittedName>
        <fullName evidence="1">Uncharacterized protein</fullName>
    </submittedName>
</protein>